<organism evidence="7 8">
    <name type="scientific">Salix dunnii</name>
    <dbReference type="NCBI Taxonomy" id="1413687"/>
    <lineage>
        <taxon>Eukaryota</taxon>
        <taxon>Viridiplantae</taxon>
        <taxon>Streptophyta</taxon>
        <taxon>Embryophyta</taxon>
        <taxon>Tracheophyta</taxon>
        <taxon>Spermatophyta</taxon>
        <taxon>Magnoliopsida</taxon>
        <taxon>eudicotyledons</taxon>
        <taxon>Gunneridae</taxon>
        <taxon>Pentapetalae</taxon>
        <taxon>rosids</taxon>
        <taxon>fabids</taxon>
        <taxon>Malpighiales</taxon>
        <taxon>Salicaceae</taxon>
        <taxon>Saliceae</taxon>
        <taxon>Salix</taxon>
    </lineage>
</organism>
<comment type="caution">
    <text evidence="7">The sequence shown here is derived from an EMBL/GenBank/DDBJ whole genome shotgun (WGS) entry which is preliminary data.</text>
</comment>
<evidence type="ECO:0000313" key="7">
    <source>
        <dbReference type="EMBL" id="KAF9679249.1"/>
    </source>
</evidence>
<comment type="similarity">
    <text evidence="1">Belongs to the formin-like family. Class-I subfamily.</text>
</comment>
<dbReference type="InterPro" id="IPR027643">
    <property type="entry name" value="Formin-like_plant"/>
</dbReference>
<feature type="region of interest" description="Disordered" evidence="3">
    <location>
        <begin position="38"/>
        <end position="83"/>
    </location>
</feature>
<evidence type="ECO:0000313" key="8">
    <source>
        <dbReference type="Proteomes" id="UP000657918"/>
    </source>
</evidence>
<dbReference type="InterPro" id="IPR015425">
    <property type="entry name" value="FH2_Formin"/>
</dbReference>
<feature type="compositionally biased region" description="Acidic residues" evidence="3">
    <location>
        <begin position="1069"/>
        <end position="1078"/>
    </location>
</feature>
<feature type="region of interest" description="Disordered" evidence="3">
    <location>
        <begin position="466"/>
        <end position="485"/>
    </location>
</feature>
<name>A0A835MWB9_9ROSI</name>
<feature type="chain" id="PRO_5032536012" description="Formin-like protein" evidence="5">
    <location>
        <begin position="20"/>
        <end position="1078"/>
    </location>
</feature>
<evidence type="ECO:0000256" key="5">
    <source>
        <dbReference type="SAM" id="SignalP"/>
    </source>
</evidence>
<accession>A0A835MWB9</accession>
<feature type="compositionally biased region" description="Low complexity" evidence="3">
    <location>
        <begin position="323"/>
        <end position="343"/>
    </location>
</feature>
<dbReference type="Gene3D" id="1.20.58.2220">
    <property type="entry name" value="Formin, FH2 domain"/>
    <property type="match status" value="2"/>
</dbReference>
<dbReference type="InterPro" id="IPR042201">
    <property type="entry name" value="FH2_Formin_sf"/>
</dbReference>
<keyword evidence="4" id="KW-1133">Transmembrane helix</keyword>
<gene>
    <name evidence="7" type="ORF">SADUNF_Sadunf07G0120400</name>
</gene>
<dbReference type="GO" id="GO:0045010">
    <property type="term" value="P:actin nucleation"/>
    <property type="evidence" value="ECO:0007669"/>
    <property type="project" value="InterPro"/>
</dbReference>
<feature type="compositionally biased region" description="Low complexity" evidence="3">
    <location>
        <begin position="362"/>
        <end position="376"/>
    </location>
</feature>
<sequence>MANTLLLFLFSLLFATTTSTSHHRHLLHQPFFPLTTTIPPTQPPSLSPQTQPKYPCTSTPNNNDHPKKPFFPTLPSSPPPPPTSTLATFPANISSLLVPHRSSSSSPHHNLIITISISLSLLFAALLALLSAFFIYSRRRTQPFSPRKGPISESLRLYPQNTIPSDGSPRIPKLPHRPGVLSTSSEFLYLGTLVNSRAGIDDQDKVTSTSNAGLKTGVSPSSSSHYQKLGSPELRPLPPLPRHNHTPTCRSGEVLARSSKDEVDSENEEEFFSPRGSSGRKEANHESPVRVDSSSRRVMQGIQGEIFGSRSFNSRTASYPISNSFSPSKSVSSSVSPVSNSSHRSGKSRSPDTITGFPALVQSIKQSSPSISPSSSGRNSGETLNSLERNSFFSGQNEQVPVSAGKQFVPLKLPPPPPPPPPSRFWEMPVGFRMAQEVNLGISGPPVLAMPGKPVSVQDQAMPDLSNEQMQSNGSDERSEKSMKPKLKPLHWDKVRARSDRAMAWDQIKSSSFQLNEEMIETLFMVSNPNLNVKDHNGRRNSLPLLNQENRVLDPKKSQNIAILLRALNVTIEEVCEALLEGNLDTLGTELLESLLRMAPTKEEEYKLKDFKDESPFKLGPAEKFLKEVLDVPFAFKRVDAMLYITNFDSEIEYLKRSFETLEVILHLACRFYLLNLYLTCLELTFTEWPEFNLDNFSVGHDFLKAATMPATRAGKLFLISYKRTATSFTVIPGDGVLPCLIGWEPIWITSRGTIVMEMAGSQVSSHGVYRGFSCCSLSILLEHMIISYCCNLPAAAHIFRVLQVACEELRNSRMFLKLLEAVLKTGNRMNVGTNRGDAHAFKLDTLLKLVDIKGTDGKTTLLHFVVQEIIRLEGSWLFGTNQNQTAEKTPRSAFQDEVEFRKLGLQVVSGLSGELMNVKKAAAMDSDVLSSEVAKLASGITKITEVLKLNEEIALKESSWRFSESMNGFMKKAEEEIVMLQAQEKAALSLVKEITEYFHGNSAKEEARPFRIFMVVRDFLSILDHVCREVGKINERTLCSSVRPMASNPTLPPVFPGLTGRHHNSSSSDDESSSLSA</sequence>
<dbReference type="PANTHER" id="PTHR23213:SF368">
    <property type="entry name" value="HISTONE H3-K79 METHYLTRANSFERASE"/>
    <property type="match status" value="1"/>
</dbReference>
<feature type="compositionally biased region" description="Polar residues" evidence="3">
    <location>
        <begin position="206"/>
        <end position="226"/>
    </location>
</feature>
<keyword evidence="4" id="KW-0812">Transmembrane</keyword>
<evidence type="ECO:0000256" key="2">
    <source>
        <dbReference type="RuleBase" id="RU361260"/>
    </source>
</evidence>
<dbReference type="GO" id="GO:0051015">
    <property type="term" value="F:actin filament binding"/>
    <property type="evidence" value="ECO:0007669"/>
    <property type="project" value="InterPro"/>
</dbReference>
<dbReference type="Proteomes" id="UP000657918">
    <property type="component" value="Unassembled WGS sequence"/>
</dbReference>
<dbReference type="SMART" id="SM00498">
    <property type="entry name" value="FH2"/>
    <property type="match status" value="1"/>
</dbReference>
<dbReference type="SUPFAM" id="SSF101447">
    <property type="entry name" value="Formin homology 2 domain (FH2 domain)"/>
    <property type="match status" value="2"/>
</dbReference>
<feature type="transmembrane region" description="Helical" evidence="4">
    <location>
        <begin position="111"/>
        <end position="136"/>
    </location>
</feature>
<evidence type="ECO:0000256" key="4">
    <source>
        <dbReference type="SAM" id="Phobius"/>
    </source>
</evidence>
<feature type="region of interest" description="Disordered" evidence="3">
    <location>
        <begin position="1051"/>
        <end position="1078"/>
    </location>
</feature>
<keyword evidence="4" id="KW-0472">Membrane</keyword>
<keyword evidence="8" id="KW-1185">Reference proteome</keyword>
<dbReference type="PANTHER" id="PTHR23213">
    <property type="entry name" value="FORMIN-RELATED"/>
    <property type="match status" value="1"/>
</dbReference>
<dbReference type="OrthoDB" id="1668162at2759"/>
<feature type="domain" description="FH2" evidence="6">
    <location>
        <begin position="477"/>
        <end position="1050"/>
    </location>
</feature>
<feature type="compositionally biased region" description="Basic and acidic residues" evidence="3">
    <location>
        <begin position="279"/>
        <end position="295"/>
    </location>
</feature>
<dbReference type="AlphaFoldDB" id="A0A835MWB9"/>
<dbReference type="Pfam" id="PF02181">
    <property type="entry name" value="FH2"/>
    <property type="match status" value="2"/>
</dbReference>
<feature type="signal peptide" evidence="5">
    <location>
        <begin position="1"/>
        <end position="19"/>
    </location>
</feature>
<dbReference type="EMBL" id="JADGMS010000007">
    <property type="protein sequence ID" value="KAF9679249.1"/>
    <property type="molecule type" value="Genomic_DNA"/>
</dbReference>
<reference evidence="7 8" key="1">
    <citation type="submission" date="2020-10" db="EMBL/GenBank/DDBJ databases">
        <title>Plant Genome Project.</title>
        <authorList>
            <person name="Zhang R.-G."/>
        </authorList>
    </citation>
    <scope>NUCLEOTIDE SEQUENCE [LARGE SCALE GENOMIC DNA]</scope>
    <source>
        <strain evidence="7">FAFU-HL-1</strain>
        <tissue evidence="7">Leaf</tissue>
    </source>
</reference>
<keyword evidence="5" id="KW-0732">Signal</keyword>
<evidence type="ECO:0000256" key="3">
    <source>
        <dbReference type="SAM" id="MobiDB-lite"/>
    </source>
</evidence>
<protein>
    <recommendedName>
        <fullName evidence="2">Formin-like protein</fullName>
    </recommendedName>
</protein>
<proteinExistence type="inferred from homology"/>
<dbReference type="PROSITE" id="PS51444">
    <property type="entry name" value="FH2"/>
    <property type="match status" value="1"/>
</dbReference>
<feature type="region of interest" description="Disordered" evidence="3">
    <location>
        <begin position="323"/>
        <end position="385"/>
    </location>
</feature>
<evidence type="ECO:0000256" key="1">
    <source>
        <dbReference type="ARBA" id="ARBA00025793"/>
    </source>
</evidence>
<evidence type="ECO:0000259" key="6">
    <source>
        <dbReference type="PROSITE" id="PS51444"/>
    </source>
</evidence>
<feature type="region of interest" description="Disordered" evidence="3">
    <location>
        <begin position="203"/>
        <end position="297"/>
    </location>
</feature>